<dbReference type="EMBL" id="JAGTJR010000079">
    <property type="protein sequence ID" value="KAH7014676.1"/>
    <property type="molecule type" value="Genomic_DNA"/>
</dbReference>
<protein>
    <submittedName>
        <fullName evidence="5">Scytalone dehydratase</fullName>
    </submittedName>
</protein>
<dbReference type="Pfam" id="PF02982">
    <property type="entry name" value="Scytalone_dh"/>
    <property type="match status" value="1"/>
</dbReference>
<dbReference type="InterPro" id="IPR004235">
    <property type="entry name" value="Scytalone_dehydratase"/>
</dbReference>
<reference evidence="5 6" key="1">
    <citation type="journal article" date="2021" name="Nat. Commun.">
        <title>Genetic determinants of endophytism in the Arabidopsis root mycobiome.</title>
        <authorList>
            <person name="Mesny F."/>
            <person name="Miyauchi S."/>
            <person name="Thiergart T."/>
            <person name="Pickel B."/>
            <person name="Atanasova L."/>
            <person name="Karlsson M."/>
            <person name="Huettel B."/>
            <person name="Barry K.W."/>
            <person name="Haridas S."/>
            <person name="Chen C."/>
            <person name="Bauer D."/>
            <person name="Andreopoulos W."/>
            <person name="Pangilinan J."/>
            <person name="LaButti K."/>
            <person name="Riley R."/>
            <person name="Lipzen A."/>
            <person name="Clum A."/>
            <person name="Drula E."/>
            <person name="Henrissat B."/>
            <person name="Kohler A."/>
            <person name="Grigoriev I.V."/>
            <person name="Martin F.M."/>
            <person name="Hacquard S."/>
        </authorList>
    </citation>
    <scope>NUCLEOTIDE SEQUENCE [LARGE SCALE GENOMIC DNA]</scope>
    <source>
        <strain evidence="5 6">MPI-SDFR-AT-0080</strain>
    </source>
</reference>
<sequence>MADAPSYEDVAGCSAALFEWAESYDTKDWDRLRNCVDYRSFLDKIWDEMPADQFIAMASDPKFLGNPLLKTQHFIGASRWQQVSETEITGRHQVRVPHQKYTDESRKMVAVKGHSHGGATMWYKKVEGVWKFAGLCPDIRWFEYDYDQVFADTKVHFNETDGVHDTQTH</sequence>
<evidence type="ECO:0000256" key="1">
    <source>
        <dbReference type="ARBA" id="ARBA00008584"/>
    </source>
</evidence>
<gene>
    <name evidence="5" type="ORF">B0J12DRAFT_714729</name>
</gene>
<dbReference type="InterPro" id="IPR032710">
    <property type="entry name" value="NTF2-like_dom_sf"/>
</dbReference>
<evidence type="ECO:0000256" key="3">
    <source>
        <dbReference type="PIRNR" id="PIRNR024851"/>
    </source>
</evidence>
<accession>A0ABQ8FR11</accession>
<dbReference type="SUPFAM" id="SSF54427">
    <property type="entry name" value="NTF2-like"/>
    <property type="match status" value="1"/>
</dbReference>
<keyword evidence="6" id="KW-1185">Reference proteome</keyword>
<evidence type="ECO:0000313" key="6">
    <source>
        <dbReference type="Proteomes" id="UP000774617"/>
    </source>
</evidence>
<evidence type="ECO:0000313" key="5">
    <source>
        <dbReference type="EMBL" id="KAH7014676.1"/>
    </source>
</evidence>
<organism evidence="5 6">
    <name type="scientific">Macrophomina phaseolina</name>
    <dbReference type="NCBI Taxonomy" id="35725"/>
    <lineage>
        <taxon>Eukaryota</taxon>
        <taxon>Fungi</taxon>
        <taxon>Dikarya</taxon>
        <taxon>Ascomycota</taxon>
        <taxon>Pezizomycotina</taxon>
        <taxon>Dothideomycetes</taxon>
        <taxon>Dothideomycetes incertae sedis</taxon>
        <taxon>Botryosphaeriales</taxon>
        <taxon>Botryosphaeriaceae</taxon>
        <taxon>Macrophomina</taxon>
    </lineage>
</organism>
<name>A0ABQ8FR11_9PEZI</name>
<proteinExistence type="inferred from homology"/>
<evidence type="ECO:0000256" key="2">
    <source>
        <dbReference type="ARBA" id="ARBA00023239"/>
    </source>
</evidence>
<comment type="caution">
    <text evidence="5">The sequence shown here is derived from an EMBL/GenBank/DDBJ whole genome shotgun (WGS) entry which is preliminary data.</text>
</comment>
<dbReference type="InterPro" id="IPR049884">
    <property type="entry name" value="Scytalone_dh"/>
</dbReference>
<dbReference type="PIRSF" id="PIRSF024851">
    <property type="entry name" value="SCD1"/>
    <property type="match status" value="1"/>
</dbReference>
<evidence type="ECO:0000259" key="4">
    <source>
        <dbReference type="Pfam" id="PF02982"/>
    </source>
</evidence>
<keyword evidence="2 3" id="KW-0456">Lyase</keyword>
<dbReference type="Gene3D" id="3.10.450.50">
    <property type="match status" value="1"/>
</dbReference>
<dbReference type="Proteomes" id="UP000774617">
    <property type="component" value="Unassembled WGS sequence"/>
</dbReference>
<feature type="domain" description="Scytalone dehydratase-like" evidence="4">
    <location>
        <begin position="7"/>
        <end position="154"/>
    </location>
</feature>
<comment type="similarity">
    <text evidence="1 3">Belongs to the scytalone dehydratase family.</text>
</comment>